<dbReference type="GO" id="GO:0005737">
    <property type="term" value="C:cytoplasm"/>
    <property type="evidence" value="ECO:0007669"/>
    <property type="project" value="TreeGrafter"/>
</dbReference>
<gene>
    <name evidence="2" type="ORF">PG999_005270</name>
</gene>
<dbReference type="InterPro" id="IPR036291">
    <property type="entry name" value="NAD(P)-bd_dom_sf"/>
</dbReference>
<dbReference type="InterPro" id="IPR051783">
    <property type="entry name" value="NAD(P)-dependent_oxidoreduct"/>
</dbReference>
<organism evidence="2 3">
    <name type="scientific">Apiospora kogelbergensis</name>
    <dbReference type="NCBI Taxonomy" id="1337665"/>
    <lineage>
        <taxon>Eukaryota</taxon>
        <taxon>Fungi</taxon>
        <taxon>Dikarya</taxon>
        <taxon>Ascomycota</taxon>
        <taxon>Pezizomycotina</taxon>
        <taxon>Sordariomycetes</taxon>
        <taxon>Xylariomycetidae</taxon>
        <taxon>Amphisphaeriales</taxon>
        <taxon>Apiosporaceae</taxon>
        <taxon>Apiospora</taxon>
    </lineage>
</organism>
<dbReference type="GO" id="GO:0004029">
    <property type="term" value="F:aldehyde dehydrogenase (NAD+) activity"/>
    <property type="evidence" value="ECO:0007669"/>
    <property type="project" value="TreeGrafter"/>
</dbReference>
<dbReference type="Proteomes" id="UP001392437">
    <property type="component" value="Unassembled WGS sequence"/>
</dbReference>
<reference evidence="2 3" key="1">
    <citation type="submission" date="2023-01" db="EMBL/GenBank/DDBJ databases">
        <title>Analysis of 21 Apiospora genomes using comparative genomics revels a genus with tremendous synthesis potential of carbohydrate active enzymes and secondary metabolites.</title>
        <authorList>
            <person name="Sorensen T."/>
        </authorList>
    </citation>
    <scope>NUCLEOTIDE SEQUENCE [LARGE SCALE GENOMIC DNA]</scope>
    <source>
        <strain evidence="2 3">CBS 117206</strain>
    </source>
</reference>
<feature type="domain" description="NAD-dependent epimerase/dehydratase" evidence="1">
    <location>
        <begin position="8"/>
        <end position="242"/>
    </location>
</feature>
<evidence type="ECO:0000313" key="3">
    <source>
        <dbReference type="Proteomes" id="UP001392437"/>
    </source>
</evidence>
<evidence type="ECO:0000259" key="1">
    <source>
        <dbReference type="Pfam" id="PF01370"/>
    </source>
</evidence>
<proteinExistence type="predicted"/>
<dbReference type="InterPro" id="IPR001509">
    <property type="entry name" value="Epimerase_deHydtase"/>
</dbReference>
<protein>
    <submittedName>
        <fullName evidence="2">NAD(P)-binding protein</fullName>
    </submittedName>
</protein>
<name>A0AAW0R1K8_9PEZI</name>
<dbReference type="SUPFAM" id="SSF51735">
    <property type="entry name" value="NAD(P)-binding Rossmann-fold domains"/>
    <property type="match status" value="1"/>
</dbReference>
<comment type="caution">
    <text evidence="2">The sequence shown here is derived from an EMBL/GenBank/DDBJ whole genome shotgun (WGS) entry which is preliminary data.</text>
</comment>
<evidence type="ECO:0000313" key="2">
    <source>
        <dbReference type="EMBL" id="KAK8121150.1"/>
    </source>
</evidence>
<dbReference type="Pfam" id="PF01370">
    <property type="entry name" value="Epimerase"/>
    <property type="match status" value="1"/>
</dbReference>
<dbReference type="EMBL" id="JAQQWP010000004">
    <property type="protein sequence ID" value="KAK8121150.1"/>
    <property type="molecule type" value="Genomic_DNA"/>
</dbReference>
<dbReference type="AlphaFoldDB" id="A0AAW0R1K8"/>
<dbReference type="Gene3D" id="3.40.50.720">
    <property type="entry name" value="NAD(P)-binding Rossmann-like Domain"/>
    <property type="match status" value="1"/>
</dbReference>
<keyword evidence="3" id="KW-1185">Reference proteome</keyword>
<dbReference type="PANTHER" id="PTHR48079:SF6">
    <property type="entry name" value="NAD(P)-BINDING DOMAIN-CONTAINING PROTEIN-RELATED"/>
    <property type="match status" value="1"/>
</dbReference>
<accession>A0AAW0R1K8</accession>
<dbReference type="PANTHER" id="PTHR48079">
    <property type="entry name" value="PROTEIN YEEZ"/>
    <property type="match status" value="1"/>
</dbReference>
<sequence length="365" mass="39293">MTTTKRSVLVVGANGYIGLAVCRAFARAGWRVFGLVRRPEAASSLYAAEVTPLIGSLSDQSLPQRLYSHTTTIDAIVGCAEPVDYSAYFQQLTSLIRRVAETSNKNGVRPLVLLSSGCKDYGTTDVDGAPGLAPHTETSPINPPAQLVARAATSTGIFELDDVVDAAVLRPTNVYGLGSSYYGLVFDYASRVAAAGGAETLSIGSHPGSIMHALHVDDCAEAYVALAERAPREKVNGQCFNISASRYETTRDVLTALAREYKFPGGAVFRHELSAEARSGPDDDDGPALTGVFGFSQWVDSGKIRACTGWTEKKMLFSEDLHVYRMAYEAALASDGGETSAMRTKLEERWYQGNSTENKPTARYF</sequence>